<feature type="region of interest" description="Disordered" evidence="2">
    <location>
        <begin position="603"/>
        <end position="625"/>
    </location>
</feature>
<dbReference type="STRING" id="41427.A0A182JCF9"/>
<dbReference type="PANTHER" id="PTHR46462">
    <property type="entry name" value="UPSET, ISOFORM A"/>
    <property type="match status" value="1"/>
</dbReference>
<feature type="region of interest" description="Disordered" evidence="2">
    <location>
        <begin position="1"/>
        <end position="27"/>
    </location>
</feature>
<keyword evidence="1" id="KW-0156">Chromatin regulator</keyword>
<dbReference type="GO" id="GO:0034967">
    <property type="term" value="C:Set3 complex"/>
    <property type="evidence" value="ECO:0007669"/>
    <property type="project" value="TreeGrafter"/>
</dbReference>
<evidence type="ECO:0000256" key="1">
    <source>
        <dbReference type="ARBA" id="ARBA00022853"/>
    </source>
</evidence>
<dbReference type="EnsemblMetazoa" id="AATE015475-RA">
    <property type="protein sequence ID" value="AATE015475-PA.1"/>
    <property type="gene ID" value="AATE015475"/>
</dbReference>
<dbReference type="SUPFAM" id="SSF57903">
    <property type="entry name" value="FYVE/PHD zinc finger"/>
    <property type="match status" value="1"/>
</dbReference>
<dbReference type="PANTHER" id="PTHR46462:SF3">
    <property type="entry name" value="UPSET, ISOFORM A"/>
    <property type="match status" value="1"/>
</dbReference>
<dbReference type="SUPFAM" id="SSF82199">
    <property type="entry name" value="SET domain"/>
    <property type="match status" value="1"/>
</dbReference>
<feature type="compositionally biased region" description="Polar residues" evidence="2">
    <location>
        <begin position="506"/>
        <end position="519"/>
    </location>
</feature>
<dbReference type="Gene3D" id="3.30.40.10">
    <property type="entry name" value="Zinc/RING finger domain, C3HC4 (zinc finger)"/>
    <property type="match status" value="1"/>
</dbReference>
<dbReference type="GO" id="GO:0008170">
    <property type="term" value="F:N-methyltransferase activity"/>
    <property type="evidence" value="ECO:0007669"/>
    <property type="project" value="UniProtKB-ARBA"/>
</dbReference>
<protein>
    <submittedName>
        <fullName evidence="3">Uncharacterized protein</fullName>
    </submittedName>
</protein>
<proteinExistence type="predicted"/>
<dbReference type="PROSITE" id="PS50280">
    <property type="entry name" value="SET"/>
    <property type="match status" value="1"/>
</dbReference>
<dbReference type="InterPro" id="IPR013083">
    <property type="entry name" value="Znf_RING/FYVE/PHD"/>
</dbReference>
<feature type="region of interest" description="Disordered" evidence="2">
    <location>
        <begin position="378"/>
        <end position="400"/>
    </location>
</feature>
<dbReference type="VEuPathDB" id="VectorBase:AATE015475"/>
<dbReference type="GO" id="GO:0006325">
    <property type="term" value="P:chromatin organization"/>
    <property type="evidence" value="ECO:0007669"/>
    <property type="project" value="UniProtKB-KW"/>
</dbReference>
<feature type="compositionally biased region" description="Low complexity" evidence="2">
    <location>
        <begin position="1099"/>
        <end position="1120"/>
    </location>
</feature>
<dbReference type="Pfam" id="PF00856">
    <property type="entry name" value="SET"/>
    <property type="match status" value="1"/>
</dbReference>
<feature type="region of interest" description="Disordered" evidence="2">
    <location>
        <begin position="723"/>
        <end position="818"/>
    </location>
</feature>
<feature type="region of interest" description="Disordered" evidence="2">
    <location>
        <begin position="1059"/>
        <end position="1122"/>
    </location>
</feature>
<dbReference type="InterPro" id="IPR046341">
    <property type="entry name" value="SET_dom_sf"/>
</dbReference>
<sequence length="1484" mass="152680">MSNVTLVSKGGQQQQQHQQIFQPVQSVSQAQSSSGTSATTMTTTTFNYIDAGGKNFNVLTSTGGKLNASKLISVPLSKVKNLNNHHHHPQTLHHHQHVLSAAVGQQQAVGAPPTSMSIVGGLGTPATAMVQKLTVPRNIQLVTRIPTSGSGPAVTTSIANGGRILQHQQQQQHQTVNYNTPLTGQIQDTGGGGGGLQTSTQTVELKNVVSTNVKPIPVTSKSKVSQNAWLKMFEQQHQQQQPPRLSNVTLKPLAVLKQHQQQQHQSQGSVNVSLKAVRTNSSGAKGGGGGSITLSTGTAINVPSAVPTTTTTSTATTTTTTFYMKSGSIVASANGGGGGSLEQQLQGGGIATTSIFTTSTAQTVYPMMVRAAVSTAQHTSISGEGGNNSISTTTGLSTSAHGGSVKLATTGSAVDRVASAAPPKVNVMKPTKNQLIQIHQQQVQPRTQSPSGVLQLSTHNLVSNAGAAGTQGHKGLSSLYTAATTVGGYEYQLHASQGTGKGGPTATGSYSNVLSNSGGATPGSPIKVASNNKPQATIGGGRVRNNSVSQYQHPTSSSSPVVGTQNFALIGEQQPHHAPVSSEHQTLANHAASSPYRFAFSSSSASRVVQQQQQQQLPPPVTPTSTVDGAGDMGYLNGQTDEQATARILQSFVSVSDGPTTMFADNIPLKECSAATMLSSAYYYSSREDEEGNSVEVRPGPVDPSTGRYQMLQAIMQDHTYCVPITSTPVPPQAASSGSSSSSATVEQQQNHLNQHQHHYQLPPGMMMPAVQQTMPLSTSSSSSSQGASAHSSGPASNSGATTLALPPPPSPAPPSASAASVVVGATANQPTMAALAASTGGTAGPTTMPVPVAQLNLAKLTSAAGVVSGDLLGGVATNAAGRTIEYFYPAKGGLSSARPTASHHDHDDDDAHSVVSTGSRAGQDGEMNEDTDTAEDAWQHVDCMGIDRSNIPDEYNCELCQPRPVDKARARQLQLQKRKEQSLFMANNNVPSSSTVASAGGTGASSMPLAATAPVGGDAVSSTNALPPTPPLSGKGGYHLQQHHQQYNDLMAHQMQSNGALGGLGQAPPPGASPATPKGSKKSKSGGGVGGSRKKSDSVSSATSSGTTSLGAVGSTSGSNVPSSTVAMFGGSMGGVPAPPGGTMVDPTSAAAVALGLTSPVGGMSGAGMITSSAGSSMHCDSSSGGGLLGAPAITTTTPAAVTATAAAQSSSSKKLSKKAEAALNRLNGGKRAGNKELRNANSSAAAAAKLAKKKTKSAELSLEKLTNMVRTWIDSYERASTNHYSPELRARLQAFAKMQSANPLLTDSRLLVVPGASSMAPRCTTVPHAGGKILIGTSDIEPRAPIIEVRGKYMLTSQHKQLQSLFNLAANGKLAQNKNAGPFLFLYQLPSAGTGGMELCVDTRTYGNDARFVRRSCRPNAELQHSVEKGVVHLYIVATANIKSNTEITIRHDEQLIQRMGGVVILTHTTVTNSRAYLEWVV</sequence>
<feature type="compositionally biased region" description="Low complexity" evidence="2">
    <location>
        <begin position="603"/>
        <end position="616"/>
    </location>
</feature>
<dbReference type="GO" id="GO:0070210">
    <property type="term" value="C:Rpd3L-Expanded complex"/>
    <property type="evidence" value="ECO:0007669"/>
    <property type="project" value="TreeGrafter"/>
</dbReference>
<dbReference type="Gene3D" id="2.170.270.10">
    <property type="entry name" value="SET domain"/>
    <property type="match status" value="1"/>
</dbReference>
<feature type="compositionally biased region" description="Basic and acidic residues" evidence="2">
    <location>
        <begin position="903"/>
        <end position="913"/>
    </location>
</feature>
<evidence type="ECO:0000313" key="3">
    <source>
        <dbReference type="EnsemblMetazoa" id="AATE015475-PA.1"/>
    </source>
</evidence>
<evidence type="ECO:0000256" key="2">
    <source>
        <dbReference type="SAM" id="MobiDB-lite"/>
    </source>
</evidence>
<dbReference type="GO" id="GO:0008276">
    <property type="term" value="F:protein methyltransferase activity"/>
    <property type="evidence" value="ECO:0007669"/>
    <property type="project" value="UniProtKB-ARBA"/>
</dbReference>
<feature type="compositionally biased region" description="Low complexity" evidence="2">
    <location>
        <begin position="379"/>
        <end position="399"/>
    </location>
</feature>
<feature type="region of interest" description="Disordered" evidence="2">
    <location>
        <begin position="1014"/>
        <end position="1040"/>
    </location>
</feature>
<accession>A0A182JCF9</accession>
<feature type="region of interest" description="Disordered" evidence="2">
    <location>
        <begin position="499"/>
        <end position="561"/>
    </location>
</feature>
<dbReference type="InterPro" id="IPR001214">
    <property type="entry name" value="SET_dom"/>
</dbReference>
<dbReference type="InterPro" id="IPR011011">
    <property type="entry name" value="Znf_FYVE_PHD"/>
</dbReference>
<reference evidence="3" key="1">
    <citation type="submission" date="2022-08" db="UniProtKB">
        <authorList>
            <consortium name="EnsemblMetazoa"/>
        </authorList>
    </citation>
    <scope>IDENTIFICATION</scope>
    <source>
        <strain evidence="3">EBRO</strain>
    </source>
</reference>
<dbReference type="GO" id="GO:0006355">
    <property type="term" value="P:regulation of DNA-templated transcription"/>
    <property type="evidence" value="ECO:0007669"/>
    <property type="project" value="TreeGrafter"/>
</dbReference>
<dbReference type="CDD" id="cd10529">
    <property type="entry name" value="SET_SETD5-like"/>
    <property type="match status" value="1"/>
</dbReference>
<dbReference type="GO" id="GO:0008757">
    <property type="term" value="F:S-adenosylmethionine-dependent methyltransferase activity"/>
    <property type="evidence" value="ECO:0007669"/>
    <property type="project" value="UniProtKB-ARBA"/>
</dbReference>
<organism evidence="3">
    <name type="scientific">Anopheles atroparvus</name>
    <name type="common">European mosquito</name>
    <dbReference type="NCBI Taxonomy" id="41427"/>
    <lineage>
        <taxon>Eukaryota</taxon>
        <taxon>Metazoa</taxon>
        <taxon>Ecdysozoa</taxon>
        <taxon>Arthropoda</taxon>
        <taxon>Hexapoda</taxon>
        <taxon>Insecta</taxon>
        <taxon>Pterygota</taxon>
        <taxon>Neoptera</taxon>
        <taxon>Endopterygota</taxon>
        <taxon>Diptera</taxon>
        <taxon>Nematocera</taxon>
        <taxon>Culicoidea</taxon>
        <taxon>Culicidae</taxon>
        <taxon>Anophelinae</taxon>
        <taxon>Anopheles</taxon>
    </lineage>
</organism>
<feature type="compositionally biased region" description="Low complexity" evidence="2">
    <location>
        <begin position="778"/>
        <end position="805"/>
    </location>
</feature>
<feature type="region of interest" description="Disordered" evidence="2">
    <location>
        <begin position="895"/>
        <end position="931"/>
    </location>
</feature>
<feature type="compositionally biased region" description="Pro residues" evidence="2">
    <location>
        <begin position="806"/>
        <end position="815"/>
    </location>
</feature>
<dbReference type="SMART" id="SM00317">
    <property type="entry name" value="SET"/>
    <property type="match status" value="1"/>
</dbReference>
<feature type="compositionally biased region" description="Low complexity" evidence="2">
    <location>
        <begin position="734"/>
        <end position="754"/>
    </location>
</feature>
<feature type="compositionally biased region" description="Low complexity" evidence="2">
    <location>
        <begin position="12"/>
        <end position="27"/>
    </location>
</feature>
<feature type="compositionally biased region" description="Polar residues" evidence="2">
    <location>
        <begin position="544"/>
        <end position="561"/>
    </location>
</feature>
<name>A0A182JCF9_ANOAO</name>